<dbReference type="InterPro" id="IPR024137">
    <property type="entry name" value="His_deAcase_cplx_SAP130"/>
</dbReference>
<keyword evidence="6" id="KW-0539">Nucleus</keyword>
<feature type="region of interest" description="Disordered" evidence="7">
    <location>
        <begin position="463"/>
        <end position="525"/>
    </location>
</feature>
<evidence type="ECO:0000313" key="10">
    <source>
        <dbReference type="Proteomes" id="UP000318571"/>
    </source>
</evidence>
<keyword evidence="5" id="KW-0804">Transcription</keyword>
<gene>
    <name evidence="9" type="ORF">TCAL_04325</name>
</gene>
<name>A0A553PT25_TIGCA</name>
<comment type="subcellular location">
    <subcellularLocation>
        <location evidence="1">Nucleus</location>
    </subcellularLocation>
</comment>
<comment type="similarity">
    <text evidence="2">Belongs to the SAP130 family.</text>
</comment>
<feature type="region of interest" description="Disordered" evidence="7">
    <location>
        <begin position="1"/>
        <end position="85"/>
    </location>
</feature>
<evidence type="ECO:0000256" key="1">
    <source>
        <dbReference type="ARBA" id="ARBA00004123"/>
    </source>
</evidence>
<dbReference type="AlphaFoldDB" id="A0A553PT25"/>
<dbReference type="PANTHER" id="PTHR13497">
    <property type="entry name" value="HISTONE DEACETYLASE COMPLEX SUBUNIT SAP130"/>
    <property type="match status" value="1"/>
</dbReference>
<feature type="compositionally biased region" description="Basic and acidic residues" evidence="7">
    <location>
        <begin position="488"/>
        <end position="500"/>
    </location>
</feature>
<evidence type="ECO:0000256" key="3">
    <source>
        <dbReference type="ARBA" id="ARBA00022491"/>
    </source>
</evidence>
<comment type="caution">
    <text evidence="9">The sequence shown here is derived from an EMBL/GenBank/DDBJ whole genome shotgun (WGS) entry which is preliminary data.</text>
</comment>
<reference evidence="9 10" key="1">
    <citation type="journal article" date="2018" name="Nat. Ecol. Evol.">
        <title>Genomic signatures of mitonuclear coevolution across populations of Tigriopus californicus.</title>
        <authorList>
            <person name="Barreto F.S."/>
            <person name="Watson E.T."/>
            <person name="Lima T.G."/>
            <person name="Willett C.S."/>
            <person name="Edmands S."/>
            <person name="Li W."/>
            <person name="Burton R.S."/>
        </authorList>
    </citation>
    <scope>NUCLEOTIDE SEQUENCE [LARGE SCALE GENOMIC DNA]</scope>
    <source>
        <strain evidence="9 10">San Diego</strain>
    </source>
</reference>
<dbReference type="GO" id="GO:0070822">
    <property type="term" value="C:Sin3-type complex"/>
    <property type="evidence" value="ECO:0007669"/>
    <property type="project" value="TreeGrafter"/>
</dbReference>
<feature type="compositionally biased region" description="Low complexity" evidence="7">
    <location>
        <begin position="505"/>
        <end position="519"/>
    </location>
</feature>
<protein>
    <recommendedName>
        <fullName evidence="8">Histone deacetylase complex subunit SAP130 C-terminal domain-containing protein</fullName>
    </recommendedName>
</protein>
<evidence type="ECO:0000313" key="9">
    <source>
        <dbReference type="EMBL" id="TRY80833.1"/>
    </source>
</evidence>
<feature type="domain" description="Histone deacetylase complex subunit SAP130 C-terminal" evidence="8">
    <location>
        <begin position="486"/>
        <end position="674"/>
    </location>
</feature>
<dbReference type="EMBL" id="VCGU01000001">
    <property type="protein sequence ID" value="TRY80833.1"/>
    <property type="molecule type" value="Genomic_DNA"/>
</dbReference>
<keyword evidence="10" id="KW-1185">Reference proteome</keyword>
<dbReference type="GO" id="GO:0000122">
    <property type="term" value="P:negative regulation of transcription by RNA polymerase II"/>
    <property type="evidence" value="ECO:0007669"/>
    <property type="project" value="TreeGrafter"/>
</dbReference>
<proteinExistence type="inferred from homology"/>
<dbReference type="PANTHER" id="PTHR13497:SF3">
    <property type="entry name" value="HISTONE DEACETYLASE COMPLEX SUBUNIT SAP130"/>
    <property type="match status" value="1"/>
</dbReference>
<keyword evidence="3" id="KW-0678">Repressor</keyword>
<dbReference type="InterPro" id="IPR031963">
    <property type="entry name" value="SAP130_C"/>
</dbReference>
<organism evidence="9 10">
    <name type="scientific">Tigriopus californicus</name>
    <name type="common">Marine copepod</name>
    <dbReference type="NCBI Taxonomy" id="6832"/>
    <lineage>
        <taxon>Eukaryota</taxon>
        <taxon>Metazoa</taxon>
        <taxon>Ecdysozoa</taxon>
        <taxon>Arthropoda</taxon>
        <taxon>Crustacea</taxon>
        <taxon>Multicrustacea</taxon>
        <taxon>Hexanauplia</taxon>
        <taxon>Copepoda</taxon>
        <taxon>Harpacticoida</taxon>
        <taxon>Harpacticidae</taxon>
        <taxon>Tigriopus</taxon>
    </lineage>
</organism>
<keyword evidence="4" id="KW-0805">Transcription regulation</keyword>
<evidence type="ECO:0000256" key="4">
    <source>
        <dbReference type="ARBA" id="ARBA00023015"/>
    </source>
</evidence>
<evidence type="ECO:0000256" key="6">
    <source>
        <dbReference type="ARBA" id="ARBA00023242"/>
    </source>
</evidence>
<evidence type="ECO:0000256" key="7">
    <source>
        <dbReference type="SAM" id="MobiDB-lite"/>
    </source>
</evidence>
<sequence>MSAHQDRTASVQPKTAEKVMVWLAKQNSSRQKSPPTDVSTAQSGGVLAPIPILTPPRTQSMSATGGAGETGSPTQPPPPQQQPQPVNLVTLTKSVVEVKKPILNSPAHSSAGAMSTPLRIPTITPQLRPAIIPPRTGVAAPPSGVPTAPAGVNVSGMVSHGLVGSTATVTLPLATTISQSTTAMPMVHSLGHHRLPASITPIPRAPTPVKSVGSLTGVMPQVSAATLALVQAANSDGGGSKLAVVQSPHNLTVGHNPHSLAVALRASGMPLKPQTPGNPVQFMPMRGSAAVTATIRQTIPFKTGGGVGVRTPMSSDHAVRVTLVSSANAISQAPPTSQAYFKPVTITSQPARPQLSPMTSHNPLTVRIGQPTSSTRMNMIPSTHHNPTGHLNVSLNPVVAGPMAGANNSAAQMARLLTPGGGNPNSARLLVPSSSVSISPSGVSIQKASNLPSNVIATGKTITLPKTNPNAIPVARDKGTSSKPGILRRRDPDRDAHHEQDDNDGGSTSGSTTLSATSSPCDNTANNNESVALAFKIKKPEISLINSYRHTWRSRNNHFLRYTDVKPKDEKHPTVNELANQRYITQKLDGWKVYLLSGEMERVTDMEQELSDKLHQVQKRLEKGLHKEMSKEFNKVQELLKANLQRSRVFQEQVKETTSNAKQIFGHKQQVLGIVKKYESKRHIRKREFR</sequence>
<evidence type="ECO:0000259" key="8">
    <source>
        <dbReference type="Pfam" id="PF16014"/>
    </source>
</evidence>
<dbReference type="Pfam" id="PF16014">
    <property type="entry name" value="SAP130_C"/>
    <property type="match status" value="1"/>
</dbReference>
<dbReference type="STRING" id="6832.A0A553PT25"/>
<accession>A0A553PT25</accession>
<evidence type="ECO:0000256" key="5">
    <source>
        <dbReference type="ARBA" id="ARBA00023163"/>
    </source>
</evidence>
<feature type="compositionally biased region" description="Polar residues" evidence="7">
    <location>
        <begin position="25"/>
        <end position="43"/>
    </location>
</feature>
<evidence type="ECO:0000256" key="2">
    <source>
        <dbReference type="ARBA" id="ARBA00007859"/>
    </source>
</evidence>
<dbReference type="Proteomes" id="UP000318571">
    <property type="component" value="Chromosome 12"/>
</dbReference>